<dbReference type="EMBL" id="JAENIM010000008">
    <property type="protein sequence ID" value="MBK1789671.1"/>
    <property type="molecule type" value="Genomic_DNA"/>
</dbReference>
<accession>A0A8J7SH75</accession>
<keyword evidence="1" id="KW-0963">Cytoplasm</keyword>
<keyword evidence="6" id="KW-1185">Reference proteome</keyword>
<comment type="caution">
    <text evidence="5">The sequence shown here is derived from an EMBL/GenBank/DDBJ whole genome shotgun (WGS) entry which is preliminary data.</text>
</comment>
<name>A0A8J7SH75_9BACT</name>
<evidence type="ECO:0000256" key="3">
    <source>
        <dbReference type="ARBA" id="ARBA00023315"/>
    </source>
</evidence>
<proteinExistence type="predicted"/>
<sequence length="301" mass="33043">MQANLHEPIESLLCAPLTTKRRFSDCLVANHTLHEFLENELVRAGFEMVDDAHSTERTLHLPLDHWIDVGALCMLTRSTEPTSLFDSRGDLVAWRGHKDPRQCTGKMVTEANCFRIRYAWDFLQLNEEVLDVMGLSDIRGEISQLAEVRGNLYLGNGSVVQPGCFIEGNVVIGENCVIGPNAYIHGNTSIADNCHIGHGVEVSNSVFYEHVTVGHNVYVGDSIVGNHALLGAGTVLSNKRHDGRNQRALIRGELIDTGRQELGAIIGDGVRTGVNTTVFPGRKIGNGRTTRPGALIEHDMM</sequence>
<dbReference type="PANTHER" id="PTHR43584:SF8">
    <property type="entry name" value="N-ACETYLMURAMATE ALPHA-1-PHOSPHATE URIDYLYLTRANSFERASE"/>
    <property type="match status" value="1"/>
</dbReference>
<dbReference type="Proteomes" id="UP000624703">
    <property type="component" value="Unassembled WGS sequence"/>
</dbReference>
<keyword evidence="3" id="KW-0012">Acyltransferase</keyword>
<dbReference type="GO" id="GO:0016746">
    <property type="term" value="F:acyltransferase activity"/>
    <property type="evidence" value="ECO:0007669"/>
    <property type="project" value="UniProtKB-KW"/>
</dbReference>
<feature type="domain" description="EIF2B subunit epsilon/gamma LbH" evidence="4">
    <location>
        <begin position="149"/>
        <end position="238"/>
    </location>
</feature>
<evidence type="ECO:0000313" key="6">
    <source>
        <dbReference type="Proteomes" id="UP000624703"/>
    </source>
</evidence>
<dbReference type="InterPro" id="IPR056764">
    <property type="entry name" value="LbH_EIF2B3/5"/>
</dbReference>
<protein>
    <recommendedName>
        <fullName evidence="4">EIF2B subunit epsilon/gamma LbH domain-containing protein</fullName>
    </recommendedName>
</protein>
<gene>
    <name evidence="5" type="ORF">JIN82_00735</name>
</gene>
<evidence type="ECO:0000256" key="1">
    <source>
        <dbReference type="ARBA" id="ARBA00022490"/>
    </source>
</evidence>
<evidence type="ECO:0000256" key="2">
    <source>
        <dbReference type="ARBA" id="ARBA00022679"/>
    </source>
</evidence>
<evidence type="ECO:0000313" key="5">
    <source>
        <dbReference type="EMBL" id="MBK1789671.1"/>
    </source>
</evidence>
<dbReference type="InterPro" id="IPR011004">
    <property type="entry name" value="Trimer_LpxA-like_sf"/>
</dbReference>
<dbReference type="InterPro" id="IPR050065">
    <property type="entry name" value="GlmU-like"/>
</dbReference>
<dbReference type="AlphaFoldDB" id="A0A8J7SH75"/>
<dbReference type="PANTHER" id="PTHR43584">
    <property type="entry name" value="NUCLEOTIDYL TRANSFERASE"/>
    <property type="match status" value="1"/>
</dbReference>
<dbReference type="Gene3D" id="2.160.10.10">
    <property type="entry name" value="Hexapeptide repeat proteins"/>
    <property type="match status" value="1"/>
</dbReference>
<dbReference type="SUPFAM" id="SSF51161">
    <property type="entry name" value="Trimeric LpxA-like enzymes"/>
    <property type="match status" value="1"/>
</dbReference>
<reference evidence="5" key="1">
    <citation type="submission" date="2021-01" db="EMBL/GenBank/DDBJ databases">
        <title>Modified the classification status of verrucomicrobia.</title>
        <authorList>
            <person name="Feng X."/>
        </authorList>
    </citation>
    <scope>NUCLEOTIDE SEQUENCE</scope>
    <source>
        <strain evidence="5">_KCTC 22039</strain>
    </source>
</reference>
<dbReference type="Pfam" id="PF25084">
    <property type="entry name" value="LbH_EIF2B"/>
    <property type="match status" value="1"/>
</dbReference>
<organism evidence="5 6">
    <name type="scientific">Persicirhabdus sediminis</name>
    <dbReference type="NCBI Taxonomy" id="454144"/>
    <lineage>
        <taxon>Bacteria</taxon>
        <taxon>Pseudomonadati</taxon>
        <taxon>Verrucomicrobiota</taxon>
        <taxon>Verrucomicrobiia</taxon>
        <taxon>Verrucomicrobiales</taxon>
        <taxon>Verrucomicrobiaceae</taxon>
        <taxon>Persicirhabdus</taxon>
    </lineage>
</organism>
<evidence type="ECO:0000259" key="4">
    <source>
        <dbReference type="Pfam" id="PF25084"/>
    </source>
</evidence>
<dbReference type="GO" id="GO:0016779">
    <property type="term" value="F:nucleotidyltransferase activity"/>
    <property type="evidence" value="ECO:0007669"/>
    <property type="project" value="UniProtKB-ARBA"/>
</dbReference>
<keyword evidence="2" id="KW-0808">Transferase</keyword>